<dbReference type="PROSITE" id="PS51318">
    <property type="entry name" value="TAT"/>
    <property type="match status" value="1"/>
</dbReference>
<dbReference type="SUPFAM" id="SSF50969">
    <property type="entry name" value="YVTN repeat-like/Quinoprotein amine dehydrogenase"/>
    <property type="match status" value="1"/>
</dbReference>
<evidence type="ECO:0008006" key="4">
    <source>
        <dbReference type="Google" id="ProtNLM"/>
    </source>
</evidence>
<dbReference type="AlphaFoldDB" id="A0A9E8MJ77"/>
<name>A0A9E8MJ77_9MICO</name>
<evidence type="ECO:0000313" key="3">
    <source>
        <dbReference type="Proteomes" id="UP001164706"/>
    </source>
</evidence>
<accession>A0A9E8MJ77</accession>
<dbReference type="InterPro" id="IPR011044">
    <property type="entry name" value="Quino_amine_DH_bsu"/>
</dbReference>
<dbReference type="Proteomes" id="UP001164706">
    <property type="component" value="Chromosome"/>
</dbReference>
<dbReference type="KEGG" id="mdb:OVN18_08115"/>
<dbReference type="InterPro" id="IPR006311">
    <property type="entry name" value="TAT_signal"/>
</dbReference>
<feature type="signal peptide" evidence="1">
    <location>
        <begin position="1"/>
        <end position="43"/>
    </location>
</feature>
<dbReference type="EMBL" id="CP113089">
    <property type="protein sequence ID" value="WAB80538.1"/>
    <property type="molecule type" value="Genomic_DNA"/>
</dbReference>
<keyword evidence="3" id="KW-1185">Reference proteome</keyword>
<evidence type="ECO:0000256" key="1">
    <source>
        <dbReference type="SAM" id="SignalP"/>
    </source>
</evidence>
<proteinExistence type="predicted"/>
<protein>
    <recommendedName>
        <fullName evidence="4">Secreted protein</fullName>
    </recommendedName>
</protein>
<organism evidence="2 3">
    <name type="scientific">Microcella daejeonensis</name>
    <dbReference type="NCBI Taxonomy" id="2994971"/>
    <lineage>
        <taxon>Bacteria</taxon>
        <taxon>Bacillati</taxon>
        <taxon>Actinomycetota</taxon>
        <taxon>Actinomycetes</taxon>
        <taxon>Micrococcales</taxon>
        <taxon>Microbacteriaceae</taxon>
        <taxon>Microcella</taxon>
    </lineage>
</organism>
<reference evidence="2" key="1">
    <citation type="submission" date="2022-11" db="EMBL/GenBank/DDBJ databases">
        <title>Description of Microcella daejonensis nov. sp, isolated from riverside soil.</title>
        <authorList>
            <person name="Molina K.M."/>
            <person name="Kim S.B."/>
        </authorList>
    </citation>
    <scope>NUCLEOTIDE SEQUENCE</scope>
    <source>
        <strain evidence="2">MMS21-STM12</strain>
    </source>
</reference>
<gene>
    <name evidence="2" type="ORF">OVN18_08115</name>
</gene>
<dbReference type="Gene3D" id="2.130.10.10">
    <property type="entry name" value="YVTN repeat-like/Quinoprotein amine dehydrogenase"/>
    <property type="match status" value="1"/>
</dbReference>
<dbReference type="RefSeq" id="WP_267780208.1">
    <property type="nucleotide sequence ID" value="NZ_CP113089.1"/>
</dbReference>
<evidence type="ECO:0000313" key="2">
    <source>
        <dbReference type="EMBL" id="WAB80538.1"/>
    </source>
</evidence>
<keyword evidence="1" id="KW-0732">Signal</keyword>
<sequence length="423" mass="43291">MTNTAHSPTPALPFRRTARRAAVARTAALGAALALTLTACATADPAAAPAAEEVVDSDVREVGSPDPRAVISYDGGVLVVDAGSLEVLADISLDEPVRIAPAGDGRHVALNDASGIRMLDTGTWTESHDDHGHSYVSDPAMTEVAFPMSEPGHVVPHGDRTALFSDGDGTVTVLDPHDIADGDPETEVVTLPTAHHGVAVVLEDGTLVVTEGTEEDRTTVVAQSADGAELARTDECPRVHGETAAADEHLVFGCAGGVVVYGDGAFTTVAAPDAAASIGTARGTEQSPIVLTNYAIEGDDTARVALVDTVAGTMRLVELPAAYASTGLAMTDAGTGLVVGTDGVLRAIDAETGAITSETPVVAEWEVPEDYTEPRPSVTVLGGLAWITEPATDTVHIVDLDELAVIDSIGVPQTPNQLVVVSG</sequence>
<feature type="chain" id="PRO_5039197988" description="Secreted protein" evidence="1">
    <location>
        <begin position="44"/>
        <end position="423"/>
    </location>
</feature>
<dbReference type="InterPro" id="IPR015943">
    <property type="entry name" value="WD40/YVTN_repeat-like_dom_sf"/>
</dbReference>